<dbReference type="EC" id="2.7.1.107" evidence="3 24"/>
<dbReference type="InterPro" id="IPR036945">
    <property type="entry name" value="DAGK_sf"/>
</dbReference>
<evidence type="ECO:0000256" key="11">
    <source>
        <dbReference type="ARBA" id="ARBA00022741"/>
    </source>
</evidence>
<evidence type="ECO:0000256" key="1">
    <source>
        <dbReference type="ARBA" id="ARBA00004429"/>
    </source>
</evidence>
<comment type="similarity">
    <text evidence="2 24">Belongs to the bacterial diacylglycerol kinase family.</text>
</comment>
<dbReference type="GO" id="GO:0004143">
    <property type="term" value="F:ATP-dependent diacylglycerol kinase activity"/>
    <property type="evidence" value="ECO:0007669"/>
    <property type="project" value="UniProtKB-EC"/>
</dbReference>
<evidence type="ECO:0000256" key="3">
    <source>
        <dbReference type="ARBA" id="ARBA00012133"/>
    </source>
</evidence>
<keyword evidence="7 24" id="KW-0997">Cell inner membrane</keyword>
<evidence type="ECO:0000256" key="2">
    <source>
        <dbReference type="ARBA" id="ARBA00005967"/>
    </source>
</evidence>
<feature type="binding site" evidence="22">
    <location>
        <position position="94"/>
    </location>
    <ligand>
        <name>ATP</name>
        <dbReference type="ChEBI" id="CHEBI:30616"/>
    </ligand>
</feature>
<feature type="transmembrane region" description="Helical" evidence="24">
    <location>
        <begin position="114"/>
        <end position="137"/>
    </location>
</feature>
<comment type="function">
    <text evidence="24">Catalyzes the ATP-dependent phosphorylation of sn-l,2-diacylglycerol (DAG) to phosphatidic acid. Involved in the recycling of diacylglycerol produced as a by-product during membrane-derived oligosaccharide (MDO) biosynthesis.</text>
</comment>
<keyword evidence="13 22" id="KW-0067">ATP-binding</keyword>
<evidence type="ECO:0000256" key="12">
    <source>
        <dbReference type="ARBA" id="ARBA00022777"/>
    </source>
</evidence>
<dbReference type="GO" id="GO:0046872">
    <property type="term" value="F:metal ion binding"/>
    <property type="evidence" value="ECO:0007669"/>
    <property type="project" value="UniProtKB-KW"/>
</dbReference>
<evidence type="ECO:0000313" key="25">
    <source>
        <dbReference type="EMBL" id="MBB4006051.1"/>
    </source>
</evidence>
<dbReference type="Pfam" id="PF01219">
    <property type="entry name" value="DAGK_prokar"/>
    <property type="match status" value="1"/>
</dbReference>
<evidence type="ECO:0000256" key="20">
    <source>
        <dbReference type="PIRSR" id="PIRSR600829-1"/>
    </source>
</evidence>
<dbReference type="InterPro" id="IPR000829">
    <property type="entry name" value="DAGK"/>
</dbReference>
<dbReference type="PANTHER" id="PTHR34299:SF1">
    <property type="entry name" value="DIACYLGLYCEROL KINASE"/>
    <property type="match status" value="1"/>
</dbReference>
<dbReference type="Gene3D" id="1.10.287.3610">
    <property type="match status" value="1"/>
</dbReference>
<evidence type="ECO:0000256" key="15">
    <source>
        <dbReference type="ARBA" id="ARBA00022989"/>
    </source>
</evidence>
<name>A0A7W6HIX3_9HYPH</name>
<evidence type="ECO:0000256" key="13">
    <source>
        <dbReference type="ARBA" id="ARBA00022840"/>
    </source>
</evidence>
<evidence type="ECO:0000256" key="10">
    <source>
        <dbReference type="ARBA" id="ARBA00022723"/>
    </source>
</evidence>
<evidence type="ECO:0000256" key="23">
    <source>
        <dbReference type="PIRSR" id="PIRSR600829-4"/>
    </source>
</evidence>
<dbReference type="Proteomes" id="UP000544107">
    <property type="component" value="Unassembled WGS sequence"/>
</dbReference>
<dbReference type="InterPro" id="IPR033718">
    <property type="entry name" value="DAGK_prok"/>
</dbReference>
<comment type="caution">
    <text evidence="25">The sequence shown here is derived from an EMBL/GenBank/DDBJ whole genome shotgun (WGS) entry which is preliminary data.</text>
</comment>
<evidence type="ECO:0000256" key="16">
    <source>
        <dbReference type="ARBA" id="ARBA00023098"/>
    </source>
</evidence>
<evidence type="ECO:0000256" key="7">
    <source>
        <dbReference type="ARBA" id="ARBA00022519"/>
    </source>
</evidence>
<feature type="active site" description="Proton acceptor" evidence="20">
    <location>
        <position position="87"/>
    </location>
</feature>
<feature type="transmembrane region" description="Helical" evidence="24">
    <location>
        <begin position="71"/>
        <end position="93"/>
    </location>
</feature>
<organism evidence="25 26">
    <name type="scientific">Allorhizobium taibaishanense</name>
    <dbReference type="NCBI Taxonomy" id="887144"/>
    <lineage>
        <taxon>Bacteria</taxon>
        <taxon>Pseudomonadati</taxon>
        <taxon>Pseudomonadota</taxon>
        <taxon>Alphaproteobacteria</taxon>
        <taxon>Hyphomicrobiales</taxon>
        <taxon>Rhizobiaceae</taxon>
        <taxon>Rhizobium/Agrobacterium group</taxon>
        <taxon>Allorhizobium</taxon>
    </lineage>
</organism>
<dbReference type="GO" id="GO:0005886">
    <property type="term" value="C:plasma membrane"/>
    <property type="evidence" value="ECO:0007669"/>
    <property type="project" value="UniProtKB-SubCell"/>
</dbReference>
<keyword evidence="9 24" id="KW-0812">Transmembrane</keyword>
<dbReference type="CDD" id="cd14264">
    <property type="entry name" value="DAGK_IM"/>
    <property type="match status" value="1"/>
</dbReference>
<feature type="binding site" evidence="22">
    <location>
        <begin position="112"/>
        <end position="113"/>
    </location>
    <ligand>
        <name>ATP</name>
        <dbReference type="ChEBI" id="CHEBI:30616"/>
    </ligand>
</feature>
<keyword evidence="18" id="KW-0594">Phospholipid biosynthesis</keyword>
<sequence length="138" mass="15217">MPMIVDGEEPGSFERKAAPFEKKTGFAHLFAATRYSMQGLRRLWKEAAFRHEVLALATGLVLLTLRGAAPLHYLGFLLLMLVLFAVEALNTAIEDVIDRISPEFSVVARNAKDLGSFAVFCLLVANALYVAWVMLFAG</sequence>
<evidence type="ECO:0000256" key="24">
    <source>
        <dbReference type="RuleBase" id="RU363065"/>
    </source>
</evidence>
<feature type="binding site" evidence="23">
    <location>
        <position position="46"/>
    </location>
    <ligand>
        <name>a divalent metal cation</name>
        <dbReference type="ChEBI" id="CHEBI:60240"/>
    </ligand>
</feature>
<dbReference type="AlphaFoldDB" id="A0A7W6HIX3"/>
<protein>
    <recommendedName>
        <fullName evidence="4 24">Diacylglycerol kinase</fullName>
        <ecNumber evidence="3 24">2.7.1.107</ecNumber>
    </recommendedName>
</protein>
<feature type="binding site" evidence="23">
    <location>
        <position position="94"/>
    </location>
    <ligand>
        <name>a divalent metal cation</name>
        <dbReference type="ChEBI" id="CHEBI:60240"/>
    </ligand>
</feature>
<evidence type="ECO:0000256" key="18">
    <source>
        <dbReference type="ARBA" id="ARBA00023209"/>
    </source>
</evidence>
<dbReference type="EMBL" id="JACIED010000001">
    <property type="protein sequence ID" value="MBB4006051.1"/>
    <property type="molecule type" value="Genomic_DNA"/>
</dbReference>
<reference evidence="25 26" key="1">
    <citation type="submission" date="2020-08" db="EMBL/GenBank/DDBJ databases">
        <title>Genomic Encyclopedia of Type Strains, Phase IV (KMG-IV): sequencing the most valuable type-strain genomes for metagenomic binning, comparative biology and taxonomic classification.</title>
        <authorList>
            <person name="Goeker M."/>
        </authorList>
    </citation>
    <scope>NUCLEOTIDE SEQUENCE [LARGE SCALE GENOMIC DNA]</scope>
    <source>
        <strain evidence="25 26">DSM 100021</strain>
    </source>
</reference>
<evidence type="ECO:0000256" key="22">
    <source>
        <dbReference type="PIRSR" id="PIRSR600829-3"/>
    </source>
</evidence>
<comment type="catalytic activity">
    <reaction evidence="24">
        <text>a 1,2-diacyl-sn-glycerol + ATP = a 1,2-diacyl-sn-glycero-3-phosphate + ADP + H(+)</text>
        <dbReference type="Rhea" id="RHEA:10272"/>
        <dbReference type="ChEBI" id="CHEBI:15378"/>
        <dbReference type="ChEBI" id="CHEBI:17815"/>
        <dbReference type="ChEBI" id="CHEBI:30616"/>
        <dbReference type="ChEBI" id="CHEBI:58608"/>
        <dbReference type="ChEBI" id="CHEBI:456216"/>
        <dbReference type="EC" id="2.7.1.107"/>
    </reaction>
</comment>
<evidence type="ECO:0000256" key="5">
    <source>
        <dbReference type="ARBA" id="ARBA00022475"/>
    </source>
</evidence>
<keyword evidence="6" id="KW-0444">Lipid biosynthesis</keyword>
<evidence type="ECO:0000256" key="19">
    <source>
        <dbReference type="ARBA" id="ARBA00023264"/>
    </source>
</evidence>
<feature type="binding site" evidence="22">
    <location>
        <position position="46"/>
    </location>
    <ligand>
        <name>ATP</name>
        <dbReference type="ChEBI" id="CHEBI:30616"/>
    </ligand>
</feature>
<evidence type="ECO:0000256" key="9">
    <source>
        <dbReference type="ARBA" id="ARBA00022692"/>
    </source>
</evidence>
<keyword evidence="14 23" id="KW-0460">Magnesium</keyword>
<comment type="caution">
    <text evidence="24">Lacks conserved residue(s) required for the propagation of feature annotation.</text>
</comment>
<keyword evidence="12 24" id="KW-0418">Kinase</keyword>
<feature type="binding site" evidence="21">
    <location>
        <begin position="48"/>
        <end position="52"/>
    </location>
    <ligand>
        <name>substrate</name>
    </ligand>
</feature>
<accession>A0A7W6HIX3</accession>
<comment type="subcellular location">
    <subcellularLocation>
        <location evidence="1 24">Cell inner membrane</location>
        <topology evidence="1 24">Multi-pass membrane protein</topology>
    </subcellularLocation>
</comment>
<evidence type="ECO:0000256" key="17">
    <source>
        <dbReference type="ARBA" id="ARBA00023136"/>
    </source>
</evidence>
<keyword evidence="8 24" id="KW-0808">Transferase</keyword>
<keyword evidence="16 24" id="KW-0443">Lipid metabolism</keyword>
<keyword evidence="17 24" id="KW-0472">Membrane</keyword>
<keyword evidence="19 24" id="KW-1208">Phospholipid metabolism</keyword>
<keyword evidence="5" id="KW-1003">Cell membrane</keyword>
<dbReference type="GO" id="GO:0006654">
    <property type="term" value="P:phosphatidic acid biosynthetic process"/>
    <property type="evidence" value="ECO:0007669"/>
    <property type="project" value="InterPro"/>
</dbReference>
<evidence type="ECO:0000256" key="4">
    <source>
        <dbReference type="ARBA" id="ARBA00017575"/>
    </source>
</evidence>
<keyword evidence="15 24" id="KW-1133">Transmembrane helix</keyword>
<proteinExistence type="inferred from homology"/>
<evidence type="ECO:0000256" key="21">
    <source>
        <dbReference type="PIRSR" id="PIRSR600829-2"/>
    </source>
</evidence>
<feature type="binding site" evidence="21">
    <location>
        <position position="116"/>
    </location>
    <ligand>
        <name>substrate</name>
    </ligand>
</feature>
<evidence type="ECO:0000256" key="8">
    <source>
        <dbReference type="ARBA" id="ARBA00022679"/>
    </source>
</evidence>
<evidence type="ECO:0000313" key="26">
    <source>
        <dbReference type="Proteomes" id="UP000544107"/>
    </source>
</evidence>
<feature type="binding site" evidence="22">
    <location>
        <position position="35"/>
    </location>
    <ligand>
        <name>ATP</name>
        <dbReference type="ChEBI" id="CHEBI:30616"/>
    </ligand>
</feature>
<keyword evidence="11 22" id="KW-0547">Nucleotide-binding</keyword>
<comment type="cofactor">
    <cofactor evidence="23">
        <name>Mg(2+)</name>
        <dbReference type="ChEBI" id="CHEBI:18420"/>
    </cofactor>
    <text evidence="23">Mn(2+), Zn(2+), Cd(2+) and Co(2+) support activity to lesser extents.</text>
</comment>
<gene>
    <name evidence="25" type="ORF">GGQ71_000287</name>
</gene>
<evidence type="ECO:0000256" key="6">
    <source>
        <dbReference type="ARBA" id="ARBA00022516"/>
    </source>
</evidence>
<dbReference type="GO" id="GO:0005524">
    <property type="term" value="F:ATP binding"/>
    <property type="evidence" value="ECO:0007669"/>
    <property type="project" value="UniProtKB-KW"/>
</dbReference>
<keyword evidence="10 23" id="KW-0479">Metal-binding</keyword>
<evidence type="ECO:0000256" key="14">
    <source>
        <dbReference type="ARBA" id="ARBA00022842"/>
    </source>
</evidence>
<dbReference type="PANTHER" id="PTHR34299">
    <property type="entry name" value="DIACYLGLYCEROL KINASE"/>
    <property type="match status" value="1"/>
</dbReference>
<feature type="binding site" evidence="21">
    <location>
        <position position="87"/>
    </location>
    <ligand>
        <name>substrate</name>
    </ligand>
</feature>